<dbReference type="InterPro" id="IPR041657">
    <property type="entry name" value="HTH_17"/>
</dbReference>
<organism evidence="2 3">
    <name type="scientific">Actinomadura pelletieri DSM 43383</name>
    <dbReference type="NCBI Taxonomy" id="1120940"/>
    <lineage>
        <taxon>Bacteria</taxon>
        <taxon>Bacillati</taxon>
        <taxon>Actinomycetota</taxon>
        <taxon>Actinomycetes</taxon>
        <taxon>Streptosporangiales</taxon>
        <taxon>Thermomonosporaceae</taxon>
        <taxon>Actinomadura</taxon>
    </lineage>
</organism>
<keyword evidence="3" id="KW-1185">Reference proteome</keyword>
<dbReference type="InterPro" id="IPR010093">
    <property type="entry name" value="SinI_DNA-bd"/>
</dbReference>
<reference evidence="2 3" key="1">
    <citation type="submission" date="2018-10" db="EMBL/GenBank/DDBJ databases">
        <title>Genomic Encyclopedia of Archaeal and Bacterial Type Strains, Phase II (KMG-II): from individual species to whole genera.</title>
        <authorList>
            <person name="Goeker M."/>
        </authorList>
    </citation>
    <scope>NUCLEOTIDE SEQUENCE [LARGE SCALE GENOMIC DNA]</scope>
    <source>
        <strain evidence="2 3">DSM 43383</strain>
    </source>
</reference>
<dbReference type="GO" id="GO:0003677">
    <property type="term" value="F:DNA binding"/>
    <property type="evidence" value="ECO:0007669"/>
    <property type="project" value="InterPro"/>
</dbReference>
<comment type="caution">
    <text evidence="2">The sequence shown here is derived from an EMBL/GenBank/DDBJ whole genome shotgun (WGS) entry which is preliminary data.</text>
</comment>
<dbReference type="NCBIfam" id="TIGR01764">
    <property type="entry name" value="excise"/>
    <property type="match status" value="1"/>
</dbReference>
<dbReference type="InterPro" id="IPR036388">
    <property type="entry name" value="WH-like_DNA-bd_sf"/>
</dbReference>
<dbReference type="Proteomes" id="UP000274601">
    <property type="component" value="Unassembled WGS sequence"/>
</dbReference>
<dbReference type="OrthoDB" id="26212at2"/>
<evidence type="ECO:0000259" key="1">
    <source>
        <dbReference type="Pfam" id="PF12728"/>
    </source>
</evidence>
<feature type="domain" description="Helix-turn-helix" evidence="1">
    <location>
        <begin position="86"/>
        <end position="135"/>
    </location>
</feature>
<name>A0A495QZP7_9ACTN</name>
<protein>
    <submittedName>
        <fullName evidence="2">Excisionase family DNA binding protein</fullName>
    </submittedName>
</protein>
<accession>A0A495QZP7</accession>
<dbReference type="SUPFAM" id="SSF46955">
    <property type="entry name" value="Putative DNA-binding domain"/>
    <property type="match status" value="1"/>
</dbReference>
<dbReference type="Gene3D" id="1.10.10.10">
    <property type="entry name" value="Winged helix-like DNA-binding domain superfamily/Winged helix DNA-binding domain"/>
    <property type="match status" value="1"/>
</dbReference>
<dbReference type="AlphaFoldDB" id="A0A495QZP7"/>
<evidence type="ECO:0000313" key="3">
    <source>
        <dbReference type="Proteomes" id="UP000274601"/>
    </source>
</evidence>
<dbReference type="InterPro" id="IPR009061">
    <property type="entry name" value="DNA-bd_dom_put_sf"/>
</dbReference>
<sequence length="179" mass="20195">MEAVTLQQETYLPDDVTDERLAQVHDFLKAHEAAGRGLPEPRYFLAGASPGDQIEVPAEVHRVLTQVVEALRRGFAVTVAPSTKTLTTQQAADILGVSRPTVIKLLDEGRIPYERTGTHRRILLGDLLAYREKRRAAQYAALEATAIDIDDEEDLDETLIQLREIRRAVSERRRRNSKR</sequence>
<dbReference type="RefSeq" id="WP_121433176.1">
    <property type="nucleotide sequence ID" value="NZ_RBWU01000001.1"/>
</dbReference>
<evidence type="ECO:0000313" key="2">
    <source>
        <dbReference type="EMBL" id="RKS79695.1"/>
    </source>
</evidence>
<proteinExistence type="predicted"/>
<dbReference type="Pfam" id="PF12728">
    <property type="entry name" value="HTH_17"/>
    <property type="match status" value="1"/>
</dbReference>
<gene>
    <name evidence="2" type="ORF">BZB76_1170</name>
</gene>
<dbReference type="EMBL" id="RBWU01000001">
    <property type="protein sequence ID" value="RKS79695.1"/>
    <property type="molecule type" value="Genomic_DNA"/>
</dbReference>